<accession>A0A8D8R1M3</accession>
<name>A0A8D8R1M3_9HEMI</name>
<dbReference type="AlphaFoldDB" id="A0A8D8R1M3"/>
<reference evidence="1" key="1">
    <citation type="submission" date="2021-05" db="EMBL/GenBank/DDBJ databases">
        <authorList>
            <person name="Alioto T."/>
            <person name="Alioto T."/>
            <person name="Gomez Garrido J."/>
        </authorList>
    </citation>
    <scope>NUCLEOTIDE SEQUENCE</scope>
</reference>
<sequence>MPKLGKELREMWLATMDWEQEIEEVIDLYNSAWNKTCLLLTHTLNNIPEDYIHGRHQKIVWTTSLEIKLTLFFYPERSKSMLNVSKPFLVQILILITARSCVILN</sequence>
<evidence type="ECO:0000313" key="1">
    <source>
        <dbReference type="EMBL" id="CAG6642351.1"/>
    </source>
</evidence>
<organism evidence="1">
    <name type="scientific">Cacopsylla melanoneura</name>
    <dbReference type="NCBI Taxonomy" id="428564"/>
    <lineage>
        <taxon>Eukaryota</taxon>
        <taxon>Metazoa</taxon>
        <taxon>Ecdysozoa</taxon>
        <taxon>Arthropoda</taxon>
        <taxon>Hexapoda</taxon>
        <taxon>Insecta</taxon>
        <taxon>Pterygota</taxon>
        <taxon>Neoptera</taxon>
        <taxon>Paraneoptera</taxon>
        <taxon>Hemiptera</taxon>
        <taxon>Sternorrhyncha</taxon>
        <taxon>Psylloidea</taxon>
        <taxon>Psyllidae</taxon>
        <taxon>Psyllinae</taxon>
        <taxon>Cacopsylla</taxon>
    </lineage>
</organism>
<proteinExistence type="predicted"/>
<dbReference type="EMBL" id="HBUF01121923">
    <property type="protein sequence ID" value="CAG6642351.1"/>
    <property type="molecule type" value="Transcribed_RNA"/>
</dbReference>
<protein>
    <submittedName>
        <fullName evidence="1">Uncharacterized protein</fullName>
    </submittedName>
</protein>